<evidence type="ECO:0000256" key="1">
    <source>
        <dbReference type="SAM" id="Phobius"/>
    </source>
</evidence>
<dbReference type="RefSeq" id="WP_083126427.1">
    <property type="nucleotide sequence ID" value="NZ_MVIM01000007.1"/>
</dbReference>
<reference evidence="2 3" key="1">
    <citation type="submission" date="2017-02" db="EMBL/GenBank/DDBJ databases">
        <title>The new phylogeny of genus Mycobacterium.</title>
        <authorList>
            <person name="Tortoli E."/>
            <person name="Trovato A."/>
            <person name="Cirillo D.M."/>
        </authorList>
    </citation>
    <scope>NUCLEOTIDE SEQUENCE [LARGE SCALE GENOMIC DNA]</scope>
    <source>
        <strain evidence="2 3">DSM 44338</strain>
    </source>
</reference>
<keyword evidence="1" id="KW-0812">Transmembrane</keyword>
<keyword evidence="3" id="KW-1185">Reference proteome</keyword>
<accession>A0A1X0JP68</accession>
<evidence type="ECO:0000313" key="2">
    <source>
        <dbReference type="EMBL" id="ORB64728.1"/>
    </source>
</evidence>
<gene>
    <name evidence="2" type="ORF">BST47_15680</name>
</gene>
<keyword evidence="1" id="KW-1133">Transmembrane helix</keyword>
<dbReference type="Proteomes" id="UP000192411">
    <property type="component" value="Unassembled WGS sequence"/>
</dbReference>
<name>A0A1X0JP68_9MYCO</name>
<dbReference type="EMBL" id="MVIM01000007">
    <property type="protein sequence ID" value="ORB64728.1"/>
    <property type="molecule type" value="Genomic_DNA"/>
</dbReference>
<feature type="transmembrane region" description="Helical" evidence="1">
    <location>
        <begin position="59"/>
        <end position="80"/>
    </location>
</feature>
<dbReference type="OrthoDB" id="4605582at2"/>
<comment type="caution">
    <text evidence="2">The sequence shown here is derived from an EMBL/GenBank/DDBJ whole genome shotgun (WGS) entry which is preliminary data.</text>
</comment>
<evidence type="ECO:0008006" key="4">
    <source>
        <dbReference type="Google" id="ProtNLM"/>
    </source>
</evidence>
<organism evidence="2 3">
    <name type="scientific">Mycolicibacterium tusciae</name>
    <dbReference type="NCBI Taxonomy" id="75922"/>
    <lineage>
        <taxon>Bacteria</taxon>
        <taxon>Bacillati</taxon>
        <taxon>Actinomycetota</taxon>
        <taxon>Actinomycetes</taxon>
        <taxon>Mycobacteriales</taxon>
        <taxon>Mycobacteriaceae</taxon>
        <taxon>Mycolicibacterium</taxon>
    </lineage>
</organism>
<feature type="transmembrane region" description="Helical" evidence="1">
    <location>
        <begin position="300"/>
        <end position="319"/>
    </location>
</feature>
<sequence>MELTWWVVAIAGCLGLASCIAAVLLQPMRAERRRLRLLANVDRLTGLPEYRRAARLRTLSAVVAITLLTVIFGAAVVAAARPIGLPSAARQSQEAQPEDIMLCMGGPPSDPEVRATLRHFATEVGNFSTQRIGLTTADRRIVPMTRDYQYAAGRFNAYAGGSDDAGTWAPALDYVNYAGGVEDVLAMCLTGFPSVDQSNAPRRSLIYVGPGSLRTPGDSRPALFTPDGVRDLAREADVQVNLLFTETDNGALDALARESGGRSFPVNSDANADLAEIRDHPPPSTESQNAAVSAVETPDIPLVLALTALIALVLWPLVVRR</sequence>
<dbReference type="AlphaFoldDB" id="A0A1X0JP68"/>
<feature type="transmembrane region" description="Helical" evidence="1">
    <location>
        <begin position="6"/>
        <end position="25"/>
    </location>
</feature>
<dbReference type="STRING" id="75922.BST47_15680"/>
<keyword evidence="1" id="KW-0472">Membrane</keyword>
<protein>
    <recommendedName>
        <fullName evidence="4">VWFA domain-containing protein</fullName>
    </recommendedName>
</protein>
<proteinExistence type="predicted"/>
<evidence type="ECO:0000313" key="3">
    <source>
        <dbReference type="Proteomes" id="UP000192411"/>
    </source>
</evidence>